<dbReference type="NCBIfam" id="TIGR00229">
    <property type="entry name" value="sensory_box"/>
    <property type="match status" value="1"/>
</dbReference>
<protein>
    <submittedName>
        <fullName evidence="4">PAS domain S-box protein</fullName>
    </submittedName>
</protein>
<dbReference type="Gene3D" id="3.30.450.20">
    <property type="entry name" value="PAS domain"/>
    <property type="match status" value="1"/>
</dbReference>
<dbReference type="SMART" id="SM00091">
    <property type="entry name" value="PAS"/>
    <property type="match status" value="1"/>
</dbReference>
<gene>
    <name evidence="4" type="ORF">D3872_24570</name>
</gene>
<name>A0A418X761_9BURK</name>
<evidence type="ECO:0000256" key="2">
    <source>
        <dbReference type="SAM" id="Phobius"/>
    </source>
</evidence>
<keyword evidence="5" id="KW-1185">Reference proteome</keyword>
<dbReference type="Gene3D" id="3.30.565.10">
    <property type="entry name" value="Histidine kinase-like ATPase, C-terminal domain"/>
    <property type="match status" value="1"/>
</dbReference>
<dbReference type="CDD" id="cd16917">
    <property type="entry name" value="HATPase_UhpB-NarQ-NarX-like"/>
    <property type="match status" value="1"/>
</dbReference>
<dbReference type="InterPro" id="IPR052155">
    <property type="entry name" value="Biofilm_reg_signaling"/>
</dbReference>
<sequence length="467" mass="50115">MKWNVESISLAVAGTILLFGGAFAVLAAAAAGQLQLGPASLAALAASLATVVLMRLRHLITTRKMAEAMLLTDISRRKEAELELCAIRMRAEHLMRENEQLRAETAVRQAAERAQVRSAERLQNIIATLPVALMIKDPQSRITFMNNAAEKGWGLSFPEMVGKTGAEMFTPDQMEKILATDRAAFANREVIVEDRKIWNVARVHCRQYELVRKPVFDAGGQPDYLICVFIDITERKLAQAALQLSYQQLRQVTARLELMKAEDGERIAKGNPDDLGQNLLALRIDVECLHARAGDAHSSAQGAGRACARQPSTPHRSVRRDHRIPASETLELGLPVAAGVAGRPVSRSAAAACTLPWIGVAGIAGGCEAQCGWSSASCRSGCCMCCDMRMRPWANVTLSIGAEQLSITILDDGVGVVEGNAGKDAACALRGIRERVNVFGGELAIDSGDDTGTTLSILIPTAAAVQA</sequence>
<comment type="caution">
    <text evidence="4">The sequence shown here is derived from an EMBL/GenBank/DDBJ whole genome shotgun (WGS) entry which is preliminary data.</text>
</comment>
<feature type="domain" description="PAS" evidence="3">
    <location>
        <begin position="118"/>
        <end position="188"/>
    </location>
</feature>
<accession>A0A418X761</accession>
<dbReference type="Proteomes" id="UP000284006">
    <property type="component" value="Unassembled WGS sequence"/>
</dbReference>
<keyword evidence="2" id="KW-0472">Membrane</keyword>
<dbReference type="Pfam" id="PF08448">
    <property type="entry name" value="PAS_4"/>
    <property type="match status" value="1"/>
</dbReference>
<dbReference type="CDD" id="cd00130">
    <property type="entry name" value="PAS"/>
    <property type="match status" value="1"/>
</dbReference>
<dbReference type="InterPro" id="IPR000014">
    <property type="entry name" value="PAS"/>
</dbReference>
<evidence type="ECO:0000313" key="4">
    <source>
        <dbReference type="EMBL" id="RJG08312.1"/>
    </source>
</evidence>
<dbReference type="InterPro" id="IPR036890">
    <property type="entry name" value="HATPase_C_sf"/>
</dbReference>
<feature type="transmembrane region" description="Helical" evidence="2">
    <location>
        <begin position="37"/>
        <end position="56"/>
    </location>
</feature>
<evidence type="ECO:0000256" key="1">
    <source>
        <dbReference type="SAM" id="MobiDB-lite"/>
    </source>
</evidence>
<feature type="region of interest" description="Disordered" evidence="1">
    <location>
        <begin position="300"/>
        <end position="321"/>
    </location>
</feature>
<keyword evidence="2" id="KW-0812">Transmembrane</keyword>
<evidence type="ECO:0000313" key="5">
    <source>
        <dbReference type="Proteomes" id="UP000284006"/>
    </source>
</evidence>
<dbReference type="EMBL" id="QYUP01000197">
    <property type="protein sequence ID" value="RJG08312.1"/>
    <property type="molecule type" value="Genomic_DNA"/>
</dbReference>
<reference evidence="4 5" key="1">
    <citation type="submission" date="2018-09" db="EMBL/GenBank/DDBJ databases">
        <authorList>
            <person name="Zhu H."/>
        </authorList>
    </citation>
    <scope>NUCLEOTIDE SEQUENCE [LARGE SCALE GENOMIC DNA]</scope>
    <source>
        <strain evidence="4 5">K1S02-61</strain>
    </source>
</reference>
<dbReference type="OrthoDB" id="9792869at2"/>
<proteinExistence type="predicted"/>
<dbReference type="SUPFAM" id="SSF55874">
    <property type="entry name" value="ATPase domain of HSP90 chaperone/DNA topoisomerase II/histidine kinase"/>
    <property type="match status" value="1"/>
</dbReference>
<dbReference type="InterPro" id="IPR035965">
    <property type="entry name" value="PAS-like_dom_sf"/>
</dbReference>
<evidence type="ECO:0000259" key="3">
    <source>
        <dbReference type="PROSITE" id="PS50112"/>
    </source>
</evidence>
<dbReference type="PROSITE" id="PS50112">
    <property type="entry name" value="PAS"/>
    <property type="match status" value="1"/>
</dbReference>
<keyword evidence="2" id="KW-1133">Transmembrane helix</keyword>
<dbReference type="SUPFAM" id="SSF55785">
    <property type="entry name" value="PYP-like sensor domain (PAS domain)"/>
    <property type="match status" value="1"/>
</dbReference>
<organism evidence="4 5">
    <name type="scientific">Massilia cavernae</name>
    <dbReference type="NCBI Taxonomy" id="2320864"/>
    <lineage>
        <taxon>Bacteria</taxon>
        <taxon>Pseudomonadati</taxon>
        <taxon>Pseudomonadota</taxon>
        <taxon>Betaproteobacteria</taxon>
        <taxon>Burkholderiales</taxon>
        <taxon>Oxalobacteraceae</taxon>
        <taxon>Telluria group</taxon>
        <taxon>Massilia</taxon>
    </lineage>
</organism>
<dbReference type="AlphaFoldDB" id="A0A418X761"/>
<dbReference type="PANTHER" id="PTHR44757:SF2">
    <property type="entry name" value="BIOFILM ARCHITECTURE MAINTENANCE PROTEIN MBAA"/>
    <property type="match status" value="1"/>
</dbReference>
<dbReference type="PANTHER" id="PTHR44757">
    <property type="entry name" value="DIGUANYLATE CYCLASE DGCP"/>
    <property type="match status" value="1"/>
</dbReference>
<dbReference type="InterPro" id="IPR013656">
    <property type="entry name" value="PAS_4"/>
</dbReference>